<feature type="domain" description="RNA polymerase sigma-70 region 2" evidence="8">
    <location>
        <begin position="32"/>
        <end position="89"/>
    </location>
</feature>
<dbReference type="GO" id="GO:0003677">
    <property type="term" value="F:DNA binding"/>
    <property type="evidence" value="ECO:0007669"/>
    <property type="project" value="UniProtKB-KW"/>
</dbReference>
<sequence>MSTQRTIRDGLTYLIVNQHDRLIGQNLSQLHLYPGHQNYDDAYQEGCLAYAKAYQTFTQSPEDHPDHFRAYAYRQIKWALIDWLRKTKRQLDHQAASNDEVDPWLLTPDPKTDLAIANAEIQTTIAKLYYFSTPLQQQYLDLILREDLSNGEIAKRLGISRTAVYGLRRRVQEVIKYHLPELRE</sequence>
<keyword evidence="6" id="KW-0804">Transcription</keyword>
<dbReference type="STRING" id="417373.GCA_001570685_00528"/>
<dbReference type="AlphaFoldDB" id="A0A0R1UL44"/>
<dbReference type="InterPro" id="IPR039425">
    <property type="entry name" value="RNA_pol_sigma-70-like"/>
</dbReference>
<dbReference type="SUPFAM" id="SSF88946">
    <property type="entry name" value="Sigma2 domain of RNA polymerase sigma factors"/>
    <property type="match status" value="1"/>
</dbReference>
<dbReference type="Pfam" id="PF04542">
    <property type="entry name" value="Sigma70_r2"/>
    <property type="match status" value="1"/>
</dbReference>
<name>A0A0R1UL44_9LACO</name>
<organism evidence="9 10">
    <name type="scientific">Limosilactobacillus equigenerosi DSM 18793 = JCM 14505</name>
    <dbReference type="NCBI Taxonomy" id="1423742"/>
    <lineage>
        <taxon>Bacteria</taxon>
        <taxon>Bacillati</taxon>
        <taxon>Bacillota</taxon>
        <taxon>Bacilli</taxon>
        <taxon>Lactobacillales</taxon>
        <taxon>Lactobacillaceae</taxon>
        <taxon>Limosilactobacillus</taxon>
    </lineage>
</organism>
<evidence type="ECO:0000256" key="7">
    <source>
        <dbReference type="ARBA" id="ARBA00024764"/>
    </source>
</evidence>
<dbReference type="InterPro" id="IPR013324">
    <property type="entry name" value="RNA_pol_sigma_r3/r4-like"/>
</dbReference>
<keyword evidence="5" id="KW-0238">DNA-binding</keyword>
<dbReference type="PANTHER" id="PTHR43133:SF8">
    <property type="entry name" value="RNA POLYMERASE SIGMA FACTOR HI_1459-RELATED"/>
    <property type="match status" value="1"/>
</dbReference>
<gene>
    <name evidence="9" type="ORF">FC21_GL001438</name>
</gene>
<dbReference type="PATRIC" id="fig|1423742.4.peg.1491"/>
<dbReference type="GO" id="GO:0006352">
    <property type="term" value="P:DNA-templated transcription initiation"/>
    <property type="evidence" value="ECO:0007669"/>
    <property type="project" value="InterPro"/>
</dbReference>
<evidence type="ECO:0000313" key="10">
    <source>
        <dbReference type="Proteomes" id="UP000051084"/>
    </source>
</evidence>
<dbReference type="OrthoDB" id="2248780at2"/>
<dbReference type="InterPro" id="IPR007627">
    <property type="entry name" value="RNA_pol_sigma70_r2"/>
</dbReference>
<dbReference type="RefSeq" id="WP_056995665.1">
    <property type="nucleotide sequence ID" value="NZ_AZGC01000039.1"/>
</dbReference>
<proteinExistence type="inferred from homology"/>
<dbReference type="InterPro" id="IPR007394">
    <property type="entry name" value="UPF0122"/>
</dbReference>
<dbReference type="Gene3D" id="1.10.10.10">
    <property type="entry name" value="Winged helix-like DNA-binding domain superfamily/Winged helix DNA-binding domain"/>
    <property type="match status" value="1"/>
</dbReference>
<evidence type="ECO:0000256" key="1">
    <source>
        <dbReference type="ARBA" id="ARBA00008720"/>
    </source>
</evidence>
<dbReference type="Pfam" id="PF04297">
    <property type="entry name" value="UPF0122"/>
    <property type="match status" value="1"/>
</dbReference>
<dbReference type="InterPro" id="IPR014284">
    <property type="entry name" value="RNA_pol_sigma-70_dom"/>
</dbReference>
<dbReference type="InterPro" id="IPR013325">
    <property type="entry name" value="RNA_pol_sigma_r2"/>
</dbReference>
<protein>
    <submittedName>
        <fullName evidence="9">RpoE protein</fullName>
    </submittedName>
</protein>
<evidence type="ECO:0000256" key="5">
    <source>
        <dbReference type="ARBA" id="ARBA00023125"/>
    </source>
</evidence>
<keyword evidence="4" id="KW-0731">Sigma factor</keyword>
<comment type="caution">
    <text evidence="9">The sequence shown here is derived from an EMBL/GenBank/DDBJ whole genome shotgun (WGS) entry which is preliminary data.</text>
</comment>
<dbReference type="Proteomes" id="UP000051084">
    <property type="component" value="Unassembled WGS sequence"/>
</dbReference>
<dbReference type="PANTHER" id="PTHR43133">
    <property type="entry name" value="RNA POLYMERASE ECF-TYPE SIGMA FACTO"/>
    <property type="match status" value="1"/>
</dbReference>
<dbReference type="InterPro" id="IPR036388">
    <property type="entry name" value="WH-like_DNA-bd_sf"/>
</dbReference>
<evidence type="ECO:0000256" key="3">
    <source>
        <dbReference type="ARBA" id="ARBA00023015"/>
    </source>
</evidence>
<keyword evidence="3" id="KW-0805">Transcription regulation</keyword>
<keyword evidence="10" id="KW-1185">Reference proteome</keyword>
<reference evidence="9 10" key="1">
    <citation type="journal article" date="2015" name="Genome Announc.">
        <title>Expanding the biotechnology potential of lactobacilli through comparative genomics of 213 strains and associated genera.</title>
        <authorList>
            <person name="Sun Z."/>
            <person name="Harris H.M."/>
            <person name="McCann A."/>
            <person name="Guo C."/>
            <person name="Argimon S."/>
            <person name="Zhang W."/>
            <person name="Yang X."/>
            <person name="Jeffery I.B."/>
            <person name="Cooney J.C."/>
            <person name="Kagawa T.F."/>
            <person name="Liu W."/>
            <person name="Song Y."/>
            <person name="Salvetti E."/>
            <person name="Wrobel A."/>
            <person name="Rasinkangas P."/>
            <person name="Parkhill J."/>
            <person name="Rea M.C."/>
            <person name="O'Sullivan O."/>
            <person name="Ritari J."/>
            <person name="Douillard F.P."/>
            <person name="Paul Ross R."/>
            <person name="Yang R."/>
            <person name="Briner A.E."/>
            <person name="Felis G.E."/>
            <person name="de Vos W.M."/>
            <person name="Barrangou R."/>
            <person name="Klaenhammer T.R."/>
            <person name="Caufield P.W."/>
            <person name="Cui Y."/>
            <person name="Zhang H."/>
            <person name="O'Toole P.W."/>
        </authorList>
    </citation>
    <scope>NUCLEOTIDE SEQUENCE [LARGE SCALE GENOMIC DNA]</scope>
    <source>
        <strain evidence="9 10">DSM 18793</strain>
    </source>
</reference>
<dbReference type="NCBIfam" id="TIGR02937">
    <property type="entry name" value="sigma70-ECF"/>
    <property type="match status" value="1"/>
</dbReference>
<comment type="function">
    <text evidence="7">Might take part in the signal recognition particle (SRP) pathway. This is inferred from the conservation of its genetic proximity to ftsY/ffh. May be a regulatory protein.</text>
</comment>
<dbReference type="Gene3D" id="1.10.1740.10">
    <property type="match status" value="1"/>
</dbReference>
<comment type="similarity">
    <text evidence="1">Belongs to the UPF0122 family.</text>
</comment>
<dbReference type="GO" id="GO:0016987">
    <property type="term" value="F:sigma factor activity"/>
    <property type="evidence" value="ECO:0007669"/>
    <property type="project" value="UniProtKB-KW"/>
</dbReference>
<dbReference type="SUPFAM" id="SSF88659">
    <property type="entry name" value="Sigma3 and sigma4 domains of RNA polymerase sigma factors"/>
    <property type="match status" value="1"/>
</dbReference>
<evidence type="ECO:0000256" key="4">
    <source>
        <dbReference type="ARBA" id="ARBA00023082"/>
    </source>
</evidence>
<evidence type="ECO:0000256" key="2">
    <source>
        <dbReference type="ARBA" id="ARBA00010641"/>
    </source>
</evidence>
<evidence type="ECO:0000256" key="6">
    <source>
        <dbReference type="ARBA" id="ARBA00023163"/>
    </source>
</evidence>
<evidence type="ECO:0000313" key="9">
    <source>
        <dbReference type="EMBL" id="KRL93966.1"/>
    </source>
</evidence>
<accession>A0A0R1UL44</accession>
<dbReference type="EMBL" id="AZGC01000039">
    <property type="protein sequence ID" value="KRL93966.1"/>
    <property type="molecule type" value="Genomic_DNA"/>
</dbReference>
<evidence type="ECO:0000259" key="8">
    <source>
        <dbReference type="Pfam" id="PF04542"/>
    </source>
</evidence>
<comment type="similarity">
    <text evidence="2">Belongs to the sigma-70 factor family. ECF subfamily.</text>
</comment>